<dbReference type="Proteomes" id="UP000319213">
    <property type="component" value="Unassembled WGS sequence"/>
</dbReference>
<dbReference type="OrthoDB" id="3481682at2"/>
<feature type="domain" description="HTH hxlR-type" evidence="4">
    <location>
        <begin position="24"/>
        <end position="122"/>
    </location>
</feature>
<accession>A0A543J3D2</accession>
<evidence type="ECO:0000256" key="3">
    <source>
        <dbReference type="ARBA" id="ARBA00023163"/>
    </source>
</evidence>
<dbReference type="GO" id="GO:0003677">
    <property type="term" value="F:DNA binding"/>
    <property type="evidence" value="ECO:0007669"/>
    <property type="project" value="UniProtKB-KW"/>
</dbReference>
<sequence length="140" mass="15611">MPTLTAAQRREQARAAYNAYLATCPARQLLDRISGKWVSLLLNALADGPRRYSDLSRTVAGISQKMLTQTLRDLERDGLVSRTVTPSVPVRVDYALTPLGATLLPVVQAIKDWAETHIEEVMRARDDYDARHSAPTEHRA</sequence>
<dbReference type="SUPFAM" id="SSF46785">
    <property type="entry name" value="Winged helix' DNA-binding domain"/>
    <property type="match status" value="1"/>
</dbReference>
<name>A0A543J3D2_9ACTN</name>
<keyword evidence="1" id="KW-0805">Transcription regulation</keyword>
<keyword evidence="3" id="KW-0804">Transcription</keyword>
<dbReference type="PROSITE" id="PS51118">
    <property type="entry name" value="HTH_HXLR"/>
    <property type="match status" value="1"/>
</dbReference>
<proteinExistence type="predicted"/>
<evidence type="ECO:0000256" key="1">
    <source>
        <dbReference type="ARBA" id="ARBA00023015"/>
    </source>
</evidence>
<reference evidence="5 6" key="1">
    <citation type="submission" date="2019-06" db="EMBL/GenBank/DDBJ databases">
        <title>Sequencing the genomes of 1000 actinobacteria strains.</title>
        <authorList>
            <person name="Klenk H.-P."/>
        </authorList>
    </citation>
    <scope>NUCLEOTIDE SEQUENCE [LARGE SCALE GENOMIC DNA]</scope>
    <source>
        <strain evidence="5 6">DSM 43186</strain>
    </source>
</reference>
<evidence type="ECO:0000313" key="6">
    <source>
        <dbReference type="Proteomes" id="UP000319213"/>
    </source>
</evidence>
<dbReference type="PANTHER" id="PTHR33204:SF37">
    <property type="entry name" value="HTH-TYPE TRANSCRIPTIONAL REGULATOR YODB"/>
    <property type="match status" value="1"/>
</dbReference>
<dbReference type="InterPro" id="IPR036390">
    <property type="entry name" value="WH_DNA-bd_sf"/>
</dbReference>
<protein>
    <submittedName>
        <fullName evidence="5">HxlR family transcriptional regulator</fullName>
    </submittedName>
</protein>
<keyword evidence="6" id="KW-1185">Reference proteome</keyword>
<dbReference type="PANTHER" id="PTHR33204">
    <property type="entry name" value="TRANSCRIPTIONAL REGULATOR, MARR FAMILY"/>
    <property type="match status" value="1"/>
</dbReference>
<dbReference type="EMBL" id="VFPQ01000001">
    <property type="protein sequence ID" value="TQM77337.1"/>
    <property type="molecule type" value="Genomic_DNA"/>
</dbReference>
<evidence type="ECO:0000256" key="2">
    <source>
        <dbReference type="ARBA" id="ARBA00023125"/>
    </source>
</evidence>
<organism evidence="5 6">
    <name type="scientific">Thermopolyspora flexuosa</name>
    <dbReference type="NCBI Taxonomy" id="103836"/>
    <lineage>
        <taxon>Bacteria</taxon>
        <taxon>Bacillati</taxon>
        <taxon>Actinomycetota</taxon>
        <taxon>Actinomycetes</taxon>
        <taxon>Streptosporangiales</taxon>
        <taxon>Streptosporangiaceae</taxon>
        <taxon>Thermopolyspora</taxon>
    </lineage>
</organism>
<dbReference type="Gene3D" id="1.10.10.10">
    <property type="entry name" value="Winged helix-like DNA-binding domain superfamily/Winged helix DNA-binding domain"/>
    <property type="match status" value="1"/>
</dbReference>
<gene>
    <name evidence="5" type="ORF">FHX40_4100</name>
</gene>
<dbReference type="InterPro" id="IPR036388">
    <property type="entry name" value="WH-like_DNA-bd_sf"/>
</dbReference>
<comment type="caution">
    <text evidence="5">The sequence shown here is derived from an EMBL/GenBank/DDBJ whole genome shotgun (WGS) entry which is preliminary data.</text>
</comment>
<dbReference type="InterPro" id="IPR002577">
    <property type="entry name" value="HTH_HxlR"/>
</dbReference>
<keyword evidence="2" id="KW-0238">DNA-binding</keyword>
<dbReference type="RefSeq" id="WP_142261083.1">
    <property type="nucleotide sequence ID" value="NZ_BMPV01000002.1"/>
</dbReference>
<dbReference type="Pfam" id="PF01638">
    <property type="entry name" value="HxlR"/>
    <property type="match status" value="1"/>
</dbReference>
<evidence type="ECO:0000313" key="5">
    <source>
        <dbReference type="EMBL" id="TQM77337.1"/>
    </source>
</evidence>
<evidence type="ECO:0000259" key="4">
    <source>
        <dbReference type="PROSITE" id="PS51118"/>
    </source>
</evidence>
<dbReference type="AlphaFoldDB" id="A0A543J3D2"/>